<feature type="chain" id="PRO_5012960123" description="Mid2 domain-containing protein" evidence="2">
    <location>
        <begin position="21"/>
        <end position="143"/>
    </location>
</feature>
<evidence type="ECO:0000313" key="4">
    <source>
        <dbReference type="Proteomes" id="UP000193944"/>
    </source>
</evidence>
<reference evidence="3 4" key="2">
    <citation type="submission" date="2016-08" db="EMBL/GenBank/DDBJ databases">
        <title>Pervasive Adenine N6-methylation of Active Genes in Fungi.</title>
        <authorList>
            <consortium name="DOE Joint Genome Institute"/>
            <person name="Mondo S.J."/>
            <person name="Dannebaum R.O."/>
            <person name="Kuo R.C."/>
            <person name="Labutti K."/>
            <person name="Haridas S."/>
            <person name="Kuo A."/>
            <person name="Salamov A."/>
            <person name="Ahrendt S.R."/>
            <person name="Lipzen A."/>
            <person name="Sullivan W."/>
            <person name="Andreopoulos W.B."/>
            <person name="Clum A."/>
            <person name="Lindquist E."/>
            <person name="Daum C."/>
            <person name="Ramamoorthy G.K."/>
            <person name="Gryganskyi A."/>
            <person name="Culley D."/>
            <person name="Magnuson J.K."/>
            <person name="James T.Y."/>
            <person name="O'Malley M.A."/>
            <person name="Stajich J.E."/>
            <person name="Spatafora J.W."/>
            <person name="Visel A."/>
            <person name="Grigoriev I.V."/>
        </authorList>
    </citation>
    <scope>NUCLEOTIDE SEQUENCE [LARGE SCALE GENOMIC DNA]</scope>
    <source>
        <strain evidence="3 4">S4</strain>
    </source>
</reference>
<gene>
    <name evidence="3" type="ORF">BCR32DRAFT_293113</name>
</gene>
<feature type="signal peptide" evidence="2">
    <location>
        <begin position="1"/>
        <end position="20"/>
    </location>
</feature>
<evidence type="ECO:0000256" key="1">
    <source>
        <dbReference type="SAM" id="Phobius"/>
    </source>
</evidence>
<feature type="transmembrane region" description="Helical" evidence="1">
    <location>
        <begin position="76"/>
        <end position="100"/>
    </location>
</feature>
<dbReference type="EMBL" id="MCFG01000112">
    <property type="protein sequence ID" value="ORX81741.1"/>
    <property type="molecule type" value="Genomic_DNA"/>
</dbReference>
<protein>
    <recommendedName>
        <fullName evidence="5">Mid2 domain-containing protein</fullName>
    </recommendedName>
</protein>
<dbReference type="Proteomes" id="UP000193944">
    <property type="component" value="Unassembled WGS sequence"/>
</dbReference>
<sequence>MKKYFLLLFSIILLINIVHGHITNYEVDLDNVLDQLSKFENSINGKSLKNNTSVDNSGILSTDKSTEEENSGNLNIILPIAIGGVVVATLSASIITFFVLRKKKHNQLYAGAYVNSSSNTSLNNLSRSKKPSYEDLVSIGCEF</sequence>
<keyword evidence="4" id="KW-1185">Reference proteome</keyword>
<dbReference type="OrthoDB" id="2132280at2759"/>
<proteinExistence type="predicted"/>
<comment type="caution">
    <text evidence="3">The sequence shown here is derived from an EMBL/GenBank/DDBJ whole genome shotgun (WGS) entry which is preliminary data.</text>
</comment>
<keyword evidence="1" id="KW-1133">Transmembrane helix</keyword>
<evidence type="ECO:0000256" key="2">
    <source>
        <dbReference type="SAM" id="SignalP"/>
    </source>
</evidence>
<name>A0A1Y1X7K5_9FUNG</name>
<keyword evidence="1" id="KW-0472">Membrane</keyword>
<organism evidence="3 4">
    <name type="scientific">Anaeromyces robustus</name>
    <dbReference type="NCBI Taxonomy" id="1754192"/>
    <lineage>
        <taxon>Eukaryota</taxon>
        <taxon>Fungi</taxon>
        <taxon>Fungi incertae sedis</taxon>
        <taxon>Chytridiomycota</taxon>
        <taxon>Chytridiomycota incertae sedis</taxon>
        <taxon>Neocallimastigomycetes</taxon>
        <taxon>Neocallimastigales</taxon>
        <taxon>Neocallimastigaceae</taxon>
        <taxon>Anaeromyces</taxon>
    </lineage>
</organism>
<accession>A0A1Y1X7K5</accession>
<evidence type="ECO:0000313" key="3">
    <source>
        <dbReference type="EMBL" id="ORX81741.1"/>
    </source>
</evidence>
<keyword evidence="2" id="KW-0732">Signal</keyword>
<keyword evidence="1" id="KW-0812">Transmembrane</keyword>
<evidence type="ECO:0008006" key="5">
    <source>
        <dbReference type="Google" id="ProtNLM"/>
    </source>
</evidence>
<reference evidence="3 4" key="1">
    <citation type="submission" date="2016-08" db="EMBL/GenBank/DDBJ databases">
        <title>A Parts List for Fungal Cellulosomes Revealed by Comparative Genomics.</title>
        <authorList>
            <consortium name="DOE Joint Genome Institute"/>
            <person name="Haitjema C.H."/>
            <person name="Gilmore S.P."/>
            <person name="Henske J.K."/>
            <person name="Solomon K.V."/>
            <person name="De Groot R."/>
            <person name="Kuo A."/>
            <person name="Mondo S.J."/>
            <person name="Salamov A.A."/>
            <person name="Labutti K."/>
            <person name="Zhao Z."/>
            <person name="Chiniquy J."/>
            <person name="Barry K."/>
            <person name="Brewer H.M."/>
            <person name="Purvine S.O."/>
            <person name="Wright A.T."/>
            <person name="Boxma B."/>
            <person name="Van Alen T."/>
            <person name="Hackstein J.H."/>
            <person name="Baker S.E."/>
            <person name="Grigoriev I.V."/>
            <person name="O'Malley M.A."/>
        </authorList>
    </citation>
    <scope>NUCLEOTIDE SEQUENCE [LARGE SCALE GENOMIC DNA]</scope>
    <source>
        <strain evidence="3 4">S4</strain>
    </source>
</reference>
<dbReference type="AlphaFoldDB" id="A0A1Y1X7K5"/>